<evidence type="ECO:0000313" key="3">
    <source>
        <dbReference type="Proteomes" id="UP000268094"/>
    </source>
</evidence>
<feature type="chain" id="PRO_5017402788" description="Lipoprotein" evidence="1">
    <location>
        <begin position="25"/>
        <end position="270"/>
    </location>
</feature>
<evidence type="ECO:0000256" key="1">
    <source>
        <dbReference type="SAM" id="SignalP"/>
    </source>
</evidence>
<accession>A0A3A8JPD2</accession>
<dbReference type="RefSeq" id="WP_120539752.1">
    <property type="nucleotide sequence ID" value="NZ_RAVZ01000028.1"/>
</dbReference>
<proteinExistence type="predicted"/>
<dbReference type="EMBL" id="RAVZ01000028">
    <property type="protein sequence ID" value="RKG92291.1"/>
    <property type="molecule type" value="Genomic_DNA"/>
</dbReference>
<keyword evidence="1" id="KW-0732">Signal</keyword>
<gene>
    <name evidence="2" type="ORF">D7V88_06620</name>
</gene>
<sequence length="270" mass="28866">MNIQLTCRLVAAALLSLTAAGCQGDETQSPAGDALSTQEAKAEQQCVEGFSGIKNCATGRAKVAKSGKGIAVSGLADVKTDGFTSVFPRATSWELTPDIIGLGASAQGLELTARDGDQVVSSLRIGLTGNGDEVVLQPTFTGTPGGSAYRVNLYQNNRFLGFQHYEWDYGVNSSWYDIHIRFHPINIGFRNHASTGFFDSITTGACVWSFRGRPGDFTLDVDGKQLKGDYLEIVEEVKEGHYPYTGFSGIDVKAAAKDFTILGESFVAGK</sequence>
<dbReference type="AlphaFoldDB" id="A0A3A8JPD2"/>
<organism evidence="2 3">
    <name type="scientific">Corallococcus terminator</name>
    <dbReference type="NCBI Taxonomy" id="2316733"/>
    <lineage>
        <taxon>Bacteria</taxon>
        <taxon>Pseudomonadati</taxon>
        <taxon>Myxococcota</taxon>
        <taxon>Myxococcia</taxon>
        <taxon>Myxococcales</taxon>
        <taxon>Cystobacterineae</taxon>
        <taxon>Myxococcaceae</taxon>
        <taxon>Corallococcus</taxon>
    </lineage>
</organism>
<evidence type="ECO:0000313" key="2">
    <source>
        <dbReference type="EMBL" id="RKG92291.1"/>
    </source>
</evidence>
<dbReference type="OrthoDB" id="5494778at2"/>
<feature type="signal peptide" evidence="1">
    <location>
        <begin position="1"/>
        <end position="24"/>
    </location>
</feature>
<evidence type="ECO:0008006" key="4">
    <source>
        <dbReference type="Google" id="ProtNLM"/>
    </source>
</evidence>
<keyword evidence="3" id="KW-1185">Reference proteome</keyword>
<protein>
    <recommendedName>
        <fullName evidence="4">Lipoprotein</fullName>
    </recommendedName>
</protein>
<name>A0A3A8JPD2_9BACT</name>
<dbReference type="Proteomes" id="UP000268094">
    <property type="component" value="Unassembled WGS sequence"/>
</dbReference>
<comment type="caution">
    <text evidence="2">The sequence shown here is derived from an EMBL/GenBank/DDBJ whole genome shotgun (WGS) entry which is preliminary data.</text>
</comment>
<reference evidence="3" key="1">
    <citation type="submission" date="2018-09" db="EMBL/GenBank/DDBJ databases">
        <authorList>
            <person name="Livingstone P.G."/>
            <person name="Whitworth D.E."/>
        </authorList>
    </citation>
    <scope>NUCLEOTIDE SEQUENCE [LARGE SCALE GENOMIC DNA]</scope>
    <source>
        <strain evidence="3">CA054A</strain>
    </source>
</reference>